<reference evidence="6 7" key="1">
    <citation type="submission" date="2018-03" db="EMBL/GenBank/DDBJ databases">
        <title>Chitinolytic properties of Streptosporangium nondiastaticum TBG75A20.</title>
        <authorList>
            <person name="Gayathri V."/>
            <person name="Shiburaj S."/>
        </authorList>
    </citation>
    <scope>NUCLEOTIDE SEQUENCE [LARGE SCALE GENOMIC DNA]</scope>
    <source>
        <strain evidence="6 7">TBG75A20</strain>
    </source>
</reference>
<keyword evidence="3" id="KW-0238">DNA-binding</keyword>
<dbReference type="Pfam" id="PF03466">
    <property type="entry name" value="LysR_substrate"/>
    <property type="match status" value="1"/>
</dbReference>
<sequence>MLREHVRPSVGNTDVDLSQFRCFIAVVETGSFTGAARRLHVTQPTVSRAVQRLESALNARLLDRSTRHLSLTPEGRAFHADLTEAYAHLDRAISRLHSSSVLRIGFCWLLPEQFSRFVARFAREAGVDFEFVRDDTATAGLDDGRTHAALLRRVPRDRPVTALPLWQEPRVAAVARTSPLARRDHLDWAELADWPLVRNTVSGTTAPDLWPPDRRPAVGAVCGNYDEWLEAVAADQGIGTVPEPAARRTSHPSVVYVPLRKAPPVQVSLALPLRGAHPLAERLAAAAGREFRRSGGPAEPGVPPHRDRALGAKHLISGAKHSFTA</sequence>
<dbReference type="AlphaFoldDB" id="A0A9X7JST2"/>
<keyword evidence="4" id="KW-0804">Transcription</keyword>
<evidence type="ECO:0000259" key="5">
    <source>
        <dbReference type="PROSITE" id="PS50931"/>
    </source>
</evidence>
<dbReference type="GO" id="GO:0032993">
    <property type="term" value="C:protein-DNA complex"/>
    <property type="evidence" value="ECO:0007669"/>
    <property type="project" value="TreeGrafter"/>
</dbReference>
<dbReference type="SUPFAM" id="SSF53850">
    <property type="entry name" value="Periplasmic binding protein-like II"/>
    <property type="match status" value="1"/>
</dbReference>
<feature type="domain" description="HTH lysR-type" evidence="5">
    <location>
        <begin position="15"/>
        <end position="72"/>
    </location>
</feature>
<dbReference type="PROSITE" id="PS50931">
    <property type="entry name" value="HTH_LYSR"/>
    <property type="match status" value="1"/>
</dbReference>
<dbReference type="OrthoDB" id="3636008at2"/>
<proteinExistence type="inferred from homology"/>
<dbReference type="PANTHER" id="PTHR30346:SF0">
    <property type="entry name" value="HCA OPERON TRANSCRIPTIONAL ACTIVATOR HCAR"/>
    <property type="match status" value="1"/>
</dbReference>
<dbReference type="InterPro" id="IPR036388">
    <property type="entry name" value="WH-like_DNA-bd_sf"/>
</dbReference>
<name>A0A9X7JST2_9ACTN</name>
<accession>A0A9X7JST2</accession>
<gene>
    <name evidence="6" type="ORF">B7P34_08975</name>
</gene>
<evidence type="ECO:0000256" key="4">
    <source>
        <dbReference type="ARBA" id="ARBA00023163"/>
    </source>
</evidence>
<dbReference type="PRINTS" id="PR00039">
    <property type="entry name" value="HTHLYSR"/>
</dbReference>
<dbReference type="InterPro" id="IPR005119">
    <property type="entry name" value="LysR_subst-bd"/>
</dbReference>
<dbReference type="EMBL" id="PXWG01000014">
    <property type="protein sequence ID" value="PSJ29068.1"/>
    <property type="molecule type" value="Genomic_DNA"/>
</dbReference>
<keyword evidence="7" id="KW-1185">Reference proteome</keyword>
<dbReference type="Gene3D" id="3.40.190.10">
    <property type="entry name" value="Periplasmic binding protein-like II"/>
    <property type="match status" value="2"/>
</dbReference>
<dbReference type="InterPro" id="IPR000847">
    <property type="entry name" value="LysR_HTH_N"/>
</dbReference>
<keyword evidence="2" id="KW-0805">Transcription regulation</keyword>
<dbReference type="GO" id="GO:0003700">
    <property type="term" value="F:DNA-binding transcription factor activity"/>
    <property type="evidence" value="ECO:0007669"/>
    <property type="project" value="InterPro"/>
</dbReference>
<evidence type="ECO:0000313" key="7">
    <source>
        <dbReference type="Proteomes" id="UP000242427"/>
    </source>
</evidence>
<organism evidence="6 7">
    <name type="scientific">Streptosporangium nondiastaticum</name>
    <dbReference type="NCBI Taxonomy" id="35764"/>
    <lineage>
        <taxon>Bacteria</taxon>
        <taxon>Bacillati</taxon>
        <taxon>Actinomycetota</taxon>
        <taxon>Actinomycetes</taxon>
        <taxon>Streptosporangiales</taxon>
        <taxon>Streptosporangiaceae</taxon>
        <taxon>Streptosporangium</taxon>
    </lineage>
</organism>
<evidence type="ECO:0000256" key="3">
    <source>
        <dbReference type="ARBA" id="ARBA00023125"/>
    </source>
</evidence>
<dbReference type="SUPFAM" id="SSF46785">
    <property type="entry name" value="Winged helix' DNA-binding domain"/>
    <property type="match status" value="1"/>
</dbReference>
<protein>
    <submittedName>
        <fullName evidence="6">LysR family transcriptional regulator</fullName>
    </submittedName>
</protein>
<dbReference type="PANTHER" id="PTHR30346">
    <property type="entry name" value="TRANSCRIPTIONAL DUAL REGULATOR HCAR-RELATED"/>
    <property type="match status" value="1"/>
</dbReference>
<comment type="similarity">
    <text evidence="1">Belongs to the LysR transcriptional regulatory family.</text>
</comment>
<dbReference type="FunFam" id="1.10.10.10:FF:000001">
    <property type="entry name" value="LysR family transcriptional regulator"/>
    <property type="match status" value="1"/>
</dbReference>
<evidence type="ECO:0000256" key="1">
    <source>
        <dbReference type="ARBA" id="ARBA00009437"/>
    </source>
</evidence>
<dbReference type="Gene3D" id="1.10.10.10">
    <property type="entry name" value="Winged helix-like DNA-binding domain superfamily/Winged helix DNA-binding domain"/>
    <property type="match status" value="1"/>
</dbReference>
<comment type="caution">
    <text evidence="6">The sequence shown here is derived from an EMBL/GenBank/DDBJ whole genome shotgun (WGS) entry which is preliminary data.</text>
</comment>
<evidence type="ECO:0000313" key="6">
    <source>
        <dbReference type="EMBL" id="PSJ29068.1"/>
    </source>
</evidence>
<dbReference type="Pfam" id="PF00126">
    <property type="entry name" value="HTH_1"/>
    <property type="match status" value="1"/>
</dbReference>
<dbReference type="GO" id="GO:0003677">
    <property type="term" value="F:DNA binding"/>
    <property type="evidence" value="ECO:0007669"/>
    <property type="project" value="UniProtKB-KW"/>
</dbReference>
<evidence type="ECO:0000256" key="2">
    <source>
        <dbReference type="ARBA" id="ARBA00023015"/>
    </source>
</evidence>
<dbReference type="Proteomes" id="UP000242427">
    <property type="component" value="Unassembled WGS sequence"/>
</dbReference>
<dbReference type="InterPro" id="IPR036390">
    <property type="entry name" value="WH_DNA-bd_sf"/>
</dbReference>